<keyword evidence="5" id="KW-0732">Signal</keyword>
<evidence type="ECO:0000313" key="7">
    <source>
        <dbReference type="EMBL" id="CAK5267271.1"/>
    </source>
</evidence>
<evidence type="ECO:0000259" key="6">
    <source>
        <dbReference type="Pfam" id="PF01975"/>
    </source>
</evidence>
<protein>
    <recommendedName>
        <fullName evidence="6">Survival protein SurE-like phosphatase/nucleotidase domain-containing protein</fullName>
    </recommendedName>
</protein>
<dbReference type="InterPro" id="IPR036523">
    <property type="entry name" value="SurE-like_sf"/>
</dbReference>
<dbReference type="GO" id="GO:0046872">
    <property type="term" value="F:metal ion binding"/>
    <property type="evidence" value="ECO:0007669"/>
    <property type="project" value="UniProtKB-KW"/>
</dbReference>
<reference evidence="7" key="1">
    <citation type="submission" date="2023-11" db="EMBL/GenBank/DDBJ databases">
        <authorList>
            <person name="De Vega J J."/>
            <person name="De Vega J J."/>
        </authorList>
    </citation>
    <scope>NUCLEOTIDE SEQUENCE</scope>
</reference>
<dbReference type="AlphaFoldDB" id="A0AAD2H161"/>
<feature type="domain" description="Survival protein SurE-like phosphatase/nucleotidase" evidence="6">
    <location>
        <begin position="25"/>
        <end position="228"/>
    </location>
</feature>
<feature type="signal peptide" evidence="5">
    <location>
        <begin position="1"/>
        <end position="17"/>
    </location>
</feature>
<sequence>MAFRTLVLAALVSLALAAPSTKTKIVLTNDDGWAVANIRAQYDALTTAGYDVILSAPSINRSGTGSSSKTPTPLTSPCEFNSCPTGSPAEGSDPTNPRLNYVNSYPVDAVTYGITNLSQSLFSGPPDFVVSGPNVGYNLGIQVPFSGTVGAASAAVRAGIPAVAFSASTGSEISYTTLTSDPTSADSQAALIYSQVTTQFVNALISTGKPYLPTGLSLNVNYPPISSSGCASAADFKFVLSRVDWNPFATDVNTCGSTHLPTESTVTGTSGCFASVSVFDATNGLKLDGNASEQAAVLQKLGSILTCLP</sequence>
<evidence type="ECO:0000256" key="2">
    <source>
        <dbReference type="ARBA" id="ARBA00022723"/>
    </source>
</evidence>
<dbReference type="GO" id="GO:0008252">
    <property type="term" value="F:nucleotidase activity"/>
    <property type="evidence" value="ECO:0007669"/>
    <property type="project" value="InterPro"/>
</dbReference>
<dbReference type="PANTHER" id="PTHR30457">
    <property type="entry name" value="5'-NUCLEOTIDASE SURE"/>
    <property type="match status" value="1"/>
</dbReference>
<proteinExistence type="inferred from homology"/>
<evidence type="ECO:0000256" key="4">
    <source>
        <dbReference type="SAM" id="MobiDB-lite"/>
    </source>
</evidence>
<dbReference type="SUPFAM" id="SSF64167">
    <property type="entry name" value="SurE-like"/>
    <property type="match status" value="1"/>
</dbReference>
<keyword evidence="3" id="KW-0378">Hydrolase</keyword>
<keyword evidence="2" id="KW-0479">Metal-binding</keyword>
<dbReference type="InterPro" id="IPR002828">
    <property type="entry name" value="SurE-like_Pase/nucleotidase"/>
</dbReference>
<dbReference type="EMBL" id="CAVNYO010000118">
    <property type="protein sequence ID" value="CAK5267271.1"/>
    <property type="molecule type" value="Genomic_DNA"/>
</dbReference>
<organism evidence="7 8">
    <name type="scientific">Mycena citricolor</name>
    <dbReference type="NCBI Taxonomy" id="2018698"/>
    <lineage>
        <taxon>Eukaryota</taxon>
        <taxon>Fungi</taxon>
        <taxon>Dikarya</taxon>
        <taxon>Basidiomycota</taxon>
        <taxon>Agaricomycotina</taxon>
        <taxon>Agaricomycetes</taxon>
        <taxon>Agaricomycetidae</taxon>
        <taxon>Agaricales</taxon>
        <taxon>Marasmiineae</taxon>
        <taxon>Mycenaceae</taxon>
        <taxon>Mycena</taxon>
    </lineage>
</organism>
<feature type="chain" id="PRO_5041926192" description="Survival protein SurE-like phosphatase/nucleotidase domain-containing protein" evidence="5">
    <location>
        <begin position="18"/>
        <end position="309"/>
    </location>
</feature>
<accession>A0AAD2H161</accession>
<dbReference type="Proteomes" id="UP001295794">
    <property type="component" value="Unassembled WGS sequence"/>
</dbReference>
<dbReference type="Gene3D" id="3.40.1210.10">
    <property type="entry name" value="Survival protein SurE-like phosphatase/nucleotidase"/>
    <property type="match status" value="1"/>
</dbReference>
<evidence type="ECO:0000256" key="1">
    <source>
        <dbReference type="ARBA" id="ARBA00011062"/>
    </source>
</evidence>
<dbReference type="InterPro" id="IPR030048">
    <property type="entry name" value="SurE"/>
</dbReference>
<dbReference type="Pfam" id="PF01975">
    <property type="entry name" value="SurE"/>
    <property type="match status" value="1"/>
</dbReference>
<gene>
    <name evidence="7" type="ORF">MYCIT1_LOCUS9638</name>
</gene>
<evidence type="ECO:0000256" key="3">
    <source>
        <dbReference type="ARBA" id="ARBA00022801"/>
    </source>
</evidence>
<name>A0AAD2H161_9AGAR</name>
<evidence type="ECO:0000313" key="8">
    <source>
        <dbReference type="Proteomes" id="UP001295794"/>
    </source>
</evidence>
<evidence type="ECO:0000256" key="5">
    <source>
        <dbReference type="SAM" id="SignalP"/>
    </source>
</evidence>
<comment type="similarity">
    <text evidence="1">Belongs to the SurE nucleotidase family.</text>
</comment>
<feature type="region of interest" description="Disordered" evidence="4">
    <location>
        <begin position="61"/>
        <end position="96"/>
    </location>
</feature>
<comment type="caution">
    <text evidence="7">The sequence shown here is derived from an EMBL/GenBank/DDBJ whole genome shotgun (WGS) entry which is preliminary data.</text>
</comment>
<dbReference type="PANTHER" id="PTHR30457:SF0">
    <property type="entry name" value="PHOSPHATASE, PUTATIVE (AFU_ORTHOLOGUE AFUA_4G01070)-RELATED"/>
    <property type="match status" value="1"/>
</dbReference>
<feature type="compositionally biased region" description="Low complexity" evidence="4">
    <location>
        <begin position="62"/>
        <end position="77"/>
    </location>
</feature>
<keyword evidence="8" id="KW-1185">Reference proteome</keyword>